<dbReference type="PANTHER" id="PTHR42852">
    <property type="entry name" value="THIOL:DISULFIDE INTERCHANGE PROTEIN DSBE"/>
    <property type="match status" value="1"/>
</dbReference>
<sequence>MIFRSASSRRAALPALVLLAVAACGSPTAGGGASTATTTTTTTTTSASATSTTTSGPAVVVPEQLRFTAKTVDGADFSGESLAGKPAVLWFWAPWCPKCQREAPGIASTAKGASSVTFLGVAALDKEPAMREFVQRFGLGGFTHLADVDSAVWKRFGVTAQPAYAFIGRDGKVEVETSQLGEQELKDRVAALAGA</sequence>
<evidence type="ECO:0000256" key="1">
    <source>
        <dbReference type="SAM" id="MobiDB-lite"/>
    </source>
</evidence>
<dbReference type="EMBL" id="RBXR01000001">
    <property type="protein sequence ID" value="RKT75013.1"/>
    <property type="molecule type" value="Genomic_DNA"/>
</dbReference>
<evidence type="ECO:0000259" key="3">
    <source>
        <dbReference type="PROSITE" id="PS51352"/>
    </source>
</evidence>
<dbReference type="SUPFAM" id="SSF52833">
    <property type="entry name" value="Thioredoxin-like"/>
    <property type="match status" value="1"/>
</dbReference>
<keyword evidence="2" id="KW-0732">Signal</keyword>
<dbReference type="GO" id="GO:0016853">
    <property type="term" value="F:isomerase activity"/>
    <property type="evidence" value="ECO:0007669"/>
    <property type="project" value="UniProtKB-KW"/>
</dbReference>
<dbReference type="InterPro" id="IPR000866">
    <property type="entry name" value="AhpC/TSA"/>
</dbReference>
<dbReference type="PROSITE" id="PS51257">
    <property type="entry name" value="PROKAR_LIPOPROTEIN"/>
    <property type="match status" value="1"/>
</dbReference>
<proteinExistence type="predicted"/>
<accession>A0A495XRB7</accession>
<dbReference type="InterPro" id="IPR036249">
    <property type="entry name" value="Thioredoxin-like_sf"/>
</dbReference>
<comment type="caution">
    <text evidence="4">The sequence shown here is derived from an EMBL/GenBank/DDBJ whole genome shotgun (WGS) entry which is preliminary data.</text>
</comment>
<evidence type="ECO:0000313" key="5">
    <source>
        <dbReference type="Proteomes" id="UP000272729"/>
    </source>
</evidence>
<evidence type="ECO:0000313" key="4">
    <source>
        <dbReference type="EMBL" id="RKT75013.1"/>
    </source>
</evidence>
<evidence type="ECO:0000256" key="2">
    <source>
        <dbReference type="SAM" id="SignalP"/>
    </source>
</evidence>
<dbReference type="AlphaFoldDB" id="A0A495XRB7"/>
<protein>
    <submittedName>
        <fullName evidence="4">Thiol-disulfide isomerase/thioredoxin</fullName>
    </submittedName>
</protein>
<name>A0A495XRB7_9PSEU</name>
<feature type="region of interest" description="Disordered" evidence="1">
    <location>
        <begin position="28"/>
        <end position="55"/>
    </location>
</feature>
<feature type="domain" description="Thioredoxin" evidence="3">
    <location>
        <begin position="58"/>
        <end position="194"/>
    </location>
</feature>
<feature type="chain" id="PRO_5038794424" evidence="2">
    <location>
        <begin position="30"/>
        <end position="195"/>
    </location>
</feature>
<dbReference type="Gene3D" id="3.40.30.10">
    <property type="entry name" value="Glutaredoxin"/>
    <property type="match status" value="1"/>
</dbReference>
<dbReference type="Proteomes" id="UP000272729">
    <property type="component" value="Unassembled WGS sequence"/>
</dbReference>
<feature type="signal peptide" evidence="2">
    <location>
        <begin position="1"/>
        <end position="29"/>
    </location>
</feature>
<dbReference type="Pfam" id="PF00578">
    <property type="entry name" value="AhpC-TSA"/>
    <property type="match status" value="1"/>
</dbReference>
<dbReference type="InterPro" id="IPR050553">
    <property type="entry name" value="Thioredoxin_ResA/DsbE_sf"/>
</dbReference>
<dbReference type="GO" id="GO:0016491">
    <property type="term" value="F:oxidoreductase activity"/>
    <property type="evidence" value="ECO:0007669"/>
    <property type="project" value="InterPro"/>
</dbReference>
<keyword evidence="4" id="KW-0413">Isomerase</keyword>
<dbReference type="GO" id="GO:0016209">
    <property type="term" value="F:antioxidant activity"/>
    <property type="evidence" value="ECO:0007669"/>
    <property type="project" value="InterPro"/>
</dbReference>
<gene>
    <name evidence="4" type="ORF">DFJ66_8389</name>
</gene>
<dbReference type="PANTHER" id="PTHR42852:SF17">
    <property type="entry name" value="THIOREDOXIN-LIKE PROTEIN HI_1115"/>
    <property type="match status" value="1"/>
</dbReference>
<dbReference type="PROSITE" id="PS51352">
    <property type="entry name" value="THIOREDOXIN_2"/>
    <property type="match status" value="1"/>
</dbReference>
<feature type="compositionally biased region" description="Low complexity" evidence="1">
    <location>
        <begin position="34"/>
        <end position="55"/>
    </location>
</feature>
<dbReference type="InterPro" id="IPR013766">
    <property type="entry name" value="Thioredoxin_domain"/>
</dbReference>
<reference evidence="4 5" key="1">
    <citation type="submission" date="2018-10" db="EMBL/GenBank/DDBJ databases">
        <title>Sequencing the genomes of 1000 actinobacteria strains.</title>
        <authorList>
            <person name="Klenk H.-P."/>
        </authorList>
    </citation>
    <scope>NUCLEOTIDE SEQUENCE [LARGE SCALE GENOMIC DNA]</scope>
    <source>
        <strain evidence="4 5">DSM 43911</strain>
    </source>
</reference>
<keyword evidence="5" id="KW-1185">Reference proteome</keyword>
<organism evidence="4 5">
    <name type="scientific">Saccharothrix variisporea</name>
    <dbReference type="NCBI Taxonomy" id="543527"/>
    <lineage>
        <taxon>Bacteria</taxon>
        <taxon>Bacillati</taxon>
        <taxon>Actinomycetota</taxon>
        <taxon>Actinomycetes</taxon>
        <taxon>Pseudonocardiales</taxon>
        <taxon>Pseudonocardiaceae</taxon>
        <taxon>Saccharothrix</taxon>
    </lineage>
</organism>
<dbReference type="RefSeq" id="WP_246030136.1">
    <property type="nucleotide sequence ID" value="NZ_JBIUBA010000026.1"/>
</dbReference>